<feature type="repeat" description="ANK" evidence="6">
    <location>
        <begin position="108"/>
        <end position="140"/>
    </location>
</feature>
<dbReference type="PROSITE" id="PS01358">
    <property type="entry name" value="ZF_RANBP2_1"/>
    <property type="match status" value="1"/>
</dbReference>
<dbReference type="PANTHER" id="PTHR24173:SF74">
    <property type="entry name" value="ANKYRIN REPEAT DOMAIN-CONTAINING PROTEIN 16"/>
    <property type="match status" value="1"/>
</dbReference>
<dbReference type="PROSITE" id="PS50088">
    <property type="entry name" value="ANK_REPEAT"/>
    <property type="match status" value="2"/>
</dbReference>
<dbReference type="GO" id="GO:0008270">
    <property type="term" value="F:zinc ion binding"/>
    <property type="evidence" value="ECO:0007669"/>
    <property type="project" value="UniProtKB-KW"/>
</dbReference>
<reference evidence="9" key="1">
    <citation type="submission" date="2017-03" db="EMBL/GenBank/DDBJ databases">
        <title>Phytopthora megakarya and P. palmivora, two closely related causual agents of cacao black pod achieved similar genome size and gene model numbers by different mechanisms.</title>
        <authorList>
            <person name="Ali S."/>
            <person name="Shao J."/>
            <person name="Larry D.J."/>
            <person name="Kronmiller B."/>
            <person name="Shen D."/>
            <person name="Strem M.D."/>
            <person name="Melnick R.L."/>
            <person name="Guiltinan M.J."/>
            <person name="Tyler B.M."/>
            <person name="Meinhardt L.W."/>
            <person name="Bailey B.A."/>
        </authorList>
    </citation>
    <scope>NUCLEOTIDE SEQUENCE [LARGE SCALE GENOMIC DNA]</scope>
    <source>
        <strain evidence="9">zdho120</strain>
    </source>
</reference>
<keyword evidence="5 6" id="KW-0040">ANK repeat</keyword>
<feature type="repeat" description="ANK" evidence="6">
    <location>
        <begin position="144"/>
        <end position="176"/>
    </location>
</feature>
<keyword evidence="4" id="KW-0862">Zinc</keyword>
<evidence type="ECO:0000259" key="7">
    <source>
        <dbReference type="PROSITE" id="PS01358"/>
    </source>
</evidence>
<dbReference type="EMBL" id="NBNE01013481">
    <property type="protein sequence ID" value="OWY95061.1"/>
    <property type="molecule type" value="Genomic_DNA"/>
</dbReference>
<dbReference type="Pfam" id="PF12796">
    <property type="entry name" value="Ank_2"/>
    <property type="match status" value="1"/>
</dbReference>
<dbReference type="SUPFAM" id="SSF48403">
    <property type="entry name" value="Ankyrin repeat"/>
    <property type="match status" value="1"/>
</dbReference>
<sequence>MTWECFVCWKTNGVGDERCICCGRSRNFIPRSAIINSQAKPLVLHGLAAAQHTFHPALIHSLQEAGLDLLGGLLYQSSPMIGDVTAVRCILQGNIGKNASILEATRSGGWRALHLATRGGHCGVVEELLLANVNMNAQLENSDDALTPLHIAAKQGYADILDLLLQCGADPTLVTHHLSRSPLHFAVSAAQERCVRLLLAKPNLFGLRDREGLTALHLASLLPPSGGKPNPIQREIIVLLEAHQPYGSAPPTLMNTVLEDGLTALHLASLLPPSGGKPNPIQREIIALLEAHQPYGSAPPIIMNTVLE</sequence>
<proteinExistence type="predicted"/>
<evidence type="ECO:0000256" key="3">
    <source>
        <dbReference type="ARBA" id="ARBA00022771"/>
    </source>
</evidence>
<accession>A0A225UQ47</accession>
<feature type="domain" description="RanBP2-type" evidence="7">
    <location>
        <begin position="3"/>
        <end position="22"/>
    </location>
</feature>
<dbReference type="InterPro" id="IPR001876">
    <property type="entry name" value="Znf_RanBP2"/>
</dbReference>
<keyword evidence="9" id="KW-1185">Reference proteome</keyword>
<dbReference type="Proteomes" id="UP000198211">
    <property type="component" value="Unassembled WGS sequence"/>
</dbReference>
<dbReference type="InterPro" id="IPR002110">
    <property type="entry name" value="Ankyrin_rpt"/>
</dbReference>
<evidence type="ECO:0000256" key="2">
    <source>
        <dbReference type="ARBA" id="ARBA00022737"/>
    </source>
</evidence>
<keyword evidence="2" id="KW-0677">Repeat</keyword>
<keyword evidence="1" id="KW-0479">Metal-binding</keyword>
<evidence type="ECO:0000256" key="1">
    <source>
        <dbReference type="ARBA" id="ARBA00022723"/>
    </source>
</evidence>
<evidence type="ECO:0000313" key="9">
    <source>
        <dbReference type="Proteomes" id="UP000198211"/>
    </source>
</evidence>
<dbReference type="PROSITE" id="PS50297">
    <property type="entry name" value="ANK_REP_REGION"/>
    <property type="match status" value="1"/>
</dbReference>
<organism evidence="8 9">
    <name type="scientific">Phytophthora megakarya</name>
    <dbReference type="NCBI Taxonomy" id="4795"/>
    <lineage>
        <taxon>Eukaryota</taxon>
        <taxon>Sar</taxon>
        <taxon>Stramenopiles</taxon>
        <taxon>Oomycota</taxon>
        <taxon>Peronosporomycetes</taxon>
        <taxon>Peronosporales</taxon>
        <taxon>Peronosporaceae</taxon>
        <taxon>Phytophthora</taxon>
    </lineage>
</organism>
<protein>
    <submittedName>
        <fullName evidence="8">Pfs, NACHT and Ankyrin domain protein</fullName>
    </submittedName>
</protein>
<dbReference type="InterPro" id="IPR036770">
    <property type="entry name" value="Ankyrin_rpt-contain_sf"/>
</dbReference>
<dbReference type="STRING" id="4795.A0A225UQ47"/>
<dbReference type="AlphaFoldDB" id="A0A225UQ47"/>
<dbReference type="PANTHER" id="PTHR24173">
    <property type="entry name" value="ANKYRIN REPEAT CONTAINING"/>
    <property type="match status" value="1"/>
</dbReference>
<comment type="caution">
    <text evidence="8">The sequence shown here is derived from an EMBL/GenBank/DDBJ whole genome shotgun (WGS) entry which is preliminary data.</text>
</comment>
<dbReference type="SMART" id="SM00248">
    <property type="entry name" value="ANK"/>
    <property type="match status" value="5"/>
</dbReference>
<dbReference type="OrthoDB" id="539213at2759"/>
<dbReference type="Pfam" id="PF00023">
    <property type="entry name" value="Ank"/>
    <property type="match status" value="1"/>
</dbReference>
<name>A0A225UQ47_9STRA</name>
<evidence type="ECO:0000256" key="4">
    <source>
        <dbReference type="ARBA" id="ARBA00022833"/>
    </source>
</evidence>
<dbReference type="Gene3D" id="1.25.40.20">
    <property type="entry name" value="Ankyrin repeat-containing domain"/>
    <property type="match status" value="2"/>
</dbReference>
<evidence type="ECO:0000256" key="5">
    <source>
        <dbReference type="ARBA" id="ARBA00023043"/>
    </source>
</evidence>
<keyword evidence="3" id="KW-0863">Zinc-finger</keyword>
<evidence type="ECO:0000313" key="8">
    <source>
        <dbReference type="EMBL" id="OWY95061.1"/>
    </source>
</evidence>
<gene>
    <name evidence="8" type="ORF">PHMEG_00035044</name>
</gene>
<evidence type="ECO:0000256" key="6">
    <source>
        <dbReference type="PROSITE-ProRule" id="PRU00023"/>
    </source>
</evidence>